<feature type="region of interest" description="Disordered" evidence="4">
    <location>
        <begin position="352"/>
        <end position="392"/>
    </location>
</feature>
<dbReference type="Pfam" id="PF25541">
    <property type="entry name" value="TBCA_PH"/>
    <property type="match status" value="1"/>
</dbReference>
<reference evidence="6" key="2">
    <citation type="submission" date="2025-08" db="UniProtKB">
        <authorList>
            <consortium name="Ensembl"/>
        </authorList>
    </citation>
    <scope>IDENTIFICATION</scope>
</reference>
<keyword evidence="3" id="KW-0597">Phosphoprotein</keyword>
<dbReference type="GO" id="GO:0005737">
    <property type="term" value="C:cytoplasm"/>
    <property type="evidence" value="ECO:0007669"/>
    <property type="project" value="UniProtKB-SubCell"/>
</dbReference>
<dbReference type="InterPro" id="IPR057971">
    <property type="entry name" value="PKHA4-7_TBCA"/>
</dbReference>
<comment type="subcellular location">
    <subcellularLocation>
        <location evidence="1">Cytoplasm</location>
    </subcellularLocation>
</comment>
<feature type="compositionally biased region" description="Basic and acidic residues" evidence="4">
    <location>
        <begin position="1013"/>
        <end position="1022"/>
    </location>
</feature>
<sequence>MTEQDRVSQASSLATISSFPVRHKAGDCKVQNFGKRSRAVKRDPNCPVVIRGWLYKQDGSGLKLWKRRWFVLSDFCLFYYKDSREESVLGSIPLPSYKILFCTPRECKNRKYAFKAVHQGMRSYFFSADTQEDMLGWVRALSQSACMELESSLNRRCSSYHDFTQIGGSSESLSLCQATFMKNCPALAGVQGTETLNEASHPERGRDGTPRLEQKGKHKALRHSPSPKTSTPTTSGVQRRRGQSLNQDGNELDSLPFYSSGQTPPPSLKSTGSRPLTPRGQLGSRPHTPVGRVDIRPQDEPQLSSLGSSPPSPIWDFTSSLTPTVEKKYMHGKSASNSSSPFHIPVVRRPAGKANSNVGQAGLLPPLPPPRITTAPTPHHQHHHHRHHHHRSPMSVCVLQPAMNTDSDLYQEREQPSVRPLESDVDTMLTRLCGCDKLLQALSVELAQLQAEKDNVQCALEMTRLHLEDWKGQGTRGLCSKRNEVLSQKVLLQEELVTVRARLCDVSMEMERVWSQYERLESELSIFHSHLQHICRFGRPQEQAQAQRELWMMEDILCGLKANRSNFQLILGSQRQTVPSPVLQKPVLHADSVLGPQPDRSPKGASAVFYNDLSSHPRSLDRSGHSLSVLPGKIQQTEVMPAPVTGLTASCWSTPDPTAKRARMSKEEQVERMKRNQERLSGQKKASMASHTSHMQRGGSSPPAEESPFPLRVTRVVTAILPSTLVARRVSVEDPPPELATPFPEQIFPEAPLSLTDHNKKHLNKLRERLAEKTDQNSNWPQEEPAKNFPDGKLRRDLSEDVSEKKSSLLLKANRHKRGVKDGASSHLLSHEQLYTLYTPTEVHPEDALTERSKSELVAGFRSDACEQEGSGSDLHAGAEGASVPSGNMRREKVGPQASLPAPDAEHDLCLTREQREAKLKRVERIRERVAKSAARENNAQPFCQRTGGNREGRLNLSLPLVNEDSKKNKEITGTDEECQYTDGLDCGSSCHSDRDPDLSLSVTTEPKPSRIPFHDGRSRGRAKKSDFDVKYCGKTPIDSHSHLSEDTTTQSKRFAQKKLTASRHHITKLAVFPTDGSLEKAEHYSSRNIKCETKEKGVNSASRFNKKRTEWFLSANQRVEFIPLANQNVESVSNENNTNQDLRNKGSDLLCEHPAMNSKIMEFALSPFNQNLPDVSDTNGKAISLNCPKQKKATPEDSSTSLTLSDENLAHDDQSLVTTEKLTSEIKSEENASIVIDESAASLNKKYLQQSKHEVMSQIEVTSAERQKNHKCDETEGCNLTSNMNGTHPELLTDQTITTYATVQFISPSSTGSIQNDESNTHFTLDDSIHEDNSAKTSQDLRLVTKPLKVAHIYEEITYNSASLDSKSSSSQDTVLTVNDFASQLGHEEGLGGNLNVRSVSTNQSNETETEKEKSAADWSDGNKLANQEQADSEALKGGLRGSEESKRTQLRKDVCSPDVGDNHGSQFPKARVTVVRTSL</sequence>
<feature type="compositionally biased region" description="Polar residues" evidence="4">
    <location>
        <begin position="257"/>
        <end position="274"/>
    </location>
</feature>
<evidence type="ECO:0000313" key="7">
    <source>
        <dbReference type="Proteomes" id="UP000694397"/>
    </source>
</evidence>
<feature type="region of interest" description="Disordered" evidence="4">
    <location>
        <begin position="866"/>
        <end position="910"/>
    </location>
</feature>
<feature type="compositionally biased region" description="Low complexity" evidence="4">
    <location>
        <begin position="224"/>
        <end position="235"/>
    </location>
</feature>
<evidence type="ECO:0000256" key="2">
    <source>
        <dbReference type="ARBA" id="ARBA00022490"/>
    </source>
</evidence>
<dbReference type="Proteomes" id="UP000694397">
    <property type="component" value="Chromosome 20"/>
</dbReference>
<feature type="region of interest" description="Disordered" evidence="4">
    <location>
        <begin position="196"/>
        <end position="319"/>
    </location>
</feature>
<feature type="compositionally biased region" description="Basic and acidic residues" evidence="4">
    <location>
        <begin position="200"/>
        <end position="215"/>
    </location>
</feature>
<evidence type="ECO:0000259" key="5">
    <source>
        <dbReference type="PROSITE" id="PS50003"/>
    </source>
</evidence>
<keyword evidence="7" id="KW-1185">Reference proteome</keyword>
<feature type="region of interest" description="Disordered" evidence="4">
    <location>
        <begin position="1388"/>
        <end position="1481"/>
    </location>
</feature>
<evidence type="ECO:0000256" key="3">
    <source>
        <dbReference type="ARBA" id="ARBA00022553"/>
    </source>
</evidence>
<dbReference type="GO" id="GO:0016020">
    <property type="term" value="C:membrane"/>
    <property type="evidence" value="ECO:0007669"/>
    <property type="project" value="UniProtKB-ARBA"/>
</dbReference>
<evidence type="ECO:0000256" key="1">
    <source>
        <dbReference type="ARBA" id="ARBA00004496"/>
    </source>
</evidence>
<feature type="compositionally biased region" description="Polar residues" evidence="4">
    <location>
        <begin position="647"/>
        <end position="656"/>
    </location>
</feature>
<reference evidence="6 7" key="1">
    <citation type="submission" date="2019-04" db="EMBL/GenBank/DDBJ databases">
        <authorList>
            <consortium name="Wellcome Sanger Institute Data Sharing"/>
        </authorList>
    </citation>
    <scope>NUCLEOTIDE SEQUENCE [LARGE SCALE GENOMIC DNA]</scope>
</reference>
<dbReference type="InterPro" id="IPR040392">
    <property type="entry name" value="PKHA4-7_PH"/>
</dbReference>
<dbReference type="PANTHER" id="PTHR12752">
    <property type="entry name" value="PHOSPHOINOSITOL 3-PHOSPHATE-BINDING PROTEIN"/>
    <property type="match status" value="1"/>
</dbReference>
<dbReference type="Ensembl" id="ENSSFOT00015025071.2">
    <property type="protein sequence ID" value="ENSSFOP00015024803.1"/>
    <property type="gene ID" value="ENSSFOG00015015946.2"/>
</dbReference>
<feature type="domain" description="PH" evidence="5">
    <location>
        <begin position="47"/>
        <end position="146"/>
    </location>
</feature>
<feature type="compositionally biased region" description="Basic and acidic residues" evidence="4">
    <location>
        <begin position="1443"/>
        <end position="1457"/>
    </location>
</feature>
<dbReference type="SUPFAM" id="SSF50729">
    <property type="entry name" value="PH domain-like"/>
    <property type="match status" value="1"/>
</dbReference>
<dbReference type="OrthoDB" id="43122at2759"/>
<evidence type="ECO:0000256" key="4">
    <source>
        <dbReference type="SAM" id="MobiDB-lite"/>
    </source>
</evidence>
<evidence type="ECO:0000313" key="6">
    <source>
        <dbReference type="Ensembl" id="ENSSFOP00015024803.1"/>
    </source>
</evidence>
<feature type="compositionally biased region" description="Basic residues" evidence="4">
    <location>
        <begin position="379"/>
        <end position="392"/>
    </location>
</feature>
<dbReference type="GeneTree" id="ENSGT00940000161121"/>
<dbReference type="InterPro" id="IPR001849">
    <property type="entry name" value="PH_domain"/>
</dbReference>
<protein>
    <recommendedName>
        <fullName evidence="5">PH domain-containing protein</fullName>
    </recommendedName>
</protein>
<dbReference type="CDD" id="cd13248">
    <property type="entry name" value="PH_PEPP1_2_3"/>
    <property type="match status" value="1"/>
</dbReference>
<feature type="compositionally biased region" description="Basic and acidic residues" evidence="4">
    <location>
        <begin position="784"/>
        <end position="803"/>
    </location>
</feature>
<organism evidence="6 7">
    <name type="scientific">Scleropages formosus</name>
    <name type="common">Asian bonytongue</name>
    <name type="synonym">Osteoglossum formosum</name>
    <dbReference type="NCBI Taxonomy" id="113540"/>
    <lineage>
        <taxon>Eukaryota</taxon>
        <taxon>Metazoa</taxon>
        <taxon>Chordata</taxon>
        <taxon>Craniata</taxon>
        <taxon>Vertebrata</taxon>
        <taxon>Euteleostomi</taxon>
        <taxon>Actinopterygii</taxon>
        <taxon>Neopterygii</taxon>
        <taxon>Teleostei</taxon>
        <taxon>Osteoglossocephala</taxon>
        <taxon>Osteoglossomorpha</taxon>
        <taxon>Osteoglossiformes</taxon>
        <taxon>Osteoglossidae</taxon>
        <taxon>Scleropages</taxon>
    </lineage>
</organism>
<feature type="region of interest" description="Disordered" evidence="4">
    <location>
        <begin position="772"/>
        <end position="803"/>
    </location>
</feature>
<dbReference type="Pfam" id="PF00169">
    <property type="entry name" value="PH"/>
    <property type="match status" value="1"/>
</dbReference>
<proteinExistence type="predicted"/>
<feature type="region of interest" description="Disordered" evidence="4">
    <location>
        <begin position="646"/>
        <end position="708"/>
    </location>
</feature>
<feature type="region of interest" description="Disordered" evidence="4">
    <location>
        <begin position="996"/>
        <end position="1022"/>
    </location>
</feature>
<gene>
    <name evidence="6" type="primary">si:ch211-234p6.5</name>
</gene>
<name>A0A8C9S2D6_SCLFO</name>
<dbReference type="Gene3D" id="2.30.29.30">
    <property type="entry name" value="Pleckstrin-homology domain (PH domain)/Phosphotyrosine-binding domain (PTB)"/>
    <property type="match status" value="1"/>
</dbReference>
<dbReference type="PANTHER" id="PTHR12752:SF7">
    <property type="entry name" value="PLECKSTRIN HOMOLOGY DOMAIN-CONTAINING FAMILY A MEMBER 4"/>
    <property type="match status" value="1"/>
</dbReference>
<feature type="compositionally biased region" description="Polar residues" evidence="4">
    <location>
        <begin position="1398"/>
        <end position="1408"/>
    </location>
</feature>
<dbReference type="SMART" id="SM00233">
    <property type="entry name" value="PH"/>
    <property type="match status" value="1"/>
</dbReference>
<dbReference type="FunFam" id="2.30.29.30:FF:000103">
    <property type="entry name" value="Pleckstrin homology domain-containing family A member 4"/>
    <property type="match status" value="1"/>
</dbReference>
<keyword evidence="2" id="KW-0963">Cytoplasm</keyword>
<accession>A0A8C9S2D6</accession>
<feature type="compositionally biased region" description="Basic and acidic residues" evidence="4">
    <location>
        <begin position="664"/>
        <end position="678"/>
    </location>
</feature>
<dbReference type="PROSITE" id="PS50003">
    <property type="entry name" value="PH_DOMAIN"/>
    <property type="match status" value="1"/>
</dbReference>
<dbReference type="InterPro" id="IPR011993">
    <property type="entry name" value="PH-like_dom_sf"/>
</dbReference>
<feature type="compositionally biased region" description="Polar residues" evidence="4">
    <location>
        <begin position="689"/>
        <end position="699"/>
    </location>
</feature>
<reference evidence="6" key="3">
    <citation type="submission" date="2025-09" db="UniProtKB">
        <authorList>
            <consortium name="Ensembl"/>
        </authorList>
    </citation>
    <scope>IDENTIFICATION</scope>
</reference>